<organism evidence="1 2">
    <name type="scientific">Shouchella xiaoxiensis</name>
    <dbReference type="NCBI Taxonomy" id="766895"/>
    <lineage>
        <taxon>Bacteria</taxon>
        <taxon>Bacillati</taxon>
        <taxon>Bacillota</taxon>
        <taxon>Bacilli</taxon>
        <taxon>Bacillales</taxon>
        <taxon>Bacillaceae</taxon>
        <taxon>Shouchella</taxon>
    </lineage>
</organism>
<proteinExistence type="predicted"/>
<dbReference type="InterPro" id="IPR023203">
    <property type="entry name" value="TTHA0068_sf"/>
</dbReference>
<dbReference type="RefSeq" id="WP_204465367.1">
    <property type="nucleotide sequence ID" value="NZ_JAFBCV010000003.1"/>
</dbReference>
<reference evidence="1" key="1">
    <citation type="submission" date="2021-01" db="EMBL/GenBank/DDBJ databases">
        <title>Genomic Encyclopedia of Type Strains, Phase IV (KMG-IV): sequencing the most valuable type-strain genomes for metagenomic binning, comparative biology and taxonomic classification.</title>
        <authorList>
            <person name="Goeker M."/>
        </authorList>
    </citation>
    <scope>NUCLEOTIDE SEQUENCE</scope>
    <source>
        <strain evidence="1">DSM 21943</strain>
    </source>
</reference>
<evidence type="ECO:0000313" key="1">
    <source>
        <dbReference type="EMBL" id="MBM7838242.1"/>
    </source>
</evidence>
<comment type="caution">
    <text evidence="1">The sequence shown here is derived from an EMBL/GenBank/DDBJ whole genome shotgun (WGS) entry which is preliminary data.</text>
</comment>
<sequence>MYAQAYLDYLYFFHAERDYFECHEVLETEWKKRAADHRHSYWVTLIQLAVALYHERRGNKKGAHILLNRLLKRIPLEHVQLEHLGINTSKLLIDLHIRLKNLDEPFSDYDLPLTDSHLIKLCQVRAGDRWKSQSPLKNPNIIHKHILRHQKPKIEEEE</sequence>
<dbReference type="PANTHER" id="PTHR34796">
    <property type="entry name" value="EXPRESSED PROTEIN"/>
    <property type="match status" value="1"/>
</dbReference>
<name>A0ABS2SVG9_9BACI</name>
<dbReference type="GO" id="GO:0016787">
    <property type="term" value="F:hydrolase activity"/>
    <property type="evidence" value="ECO:0007669"/>
    <property type="project" value="UniProtKB-KW"/>
</dbReference>
<gene>
    <name evidence="1" type="ORF">JOC54_001473</name>
</gene>
<dbReference type="InterPro" id="IPR005500">
    <property type="entry name" value="DUF309"/>
</dbReference>
<dbReference type="Gene3D" id="1.10.3450.10">
    <property type="entry name" value="TTHA0068-like"/>
    <property type="match status" value="1"/>
</dbReference>
<dbReference type="PANTHER" id="PTHR34796:SF1">
    <property type="entry name" value="EXPRESSED PROTEIN"/>
    <property type="match status" value="1"/>
</dbReference>
<dbReference type="Pfam" id="PF03745">
    <property type="entry name" value="DUF309"/>
    <property type="match status" value="1"/>
</dbReference>
<accession>A0ABS2SVG9</accession>
<dbReference type="EMBL" id="JAFBCV010000003">
    <property type="protein sequence ID" value="MBM7838242.1"/>
    <property type="molecule type" value="Genomic_DNA"/>
</dbReference>
<evidence type="ECO:0000313" key="2">
    <source>
        <dbReference type="Proteomes" id="UP001179280"/>
    </source>
</evidence>
<keyword evidence="1" id="KW-0378">Hydrolase</keyword>
<dbReference type="Proteomes" id="UP001179280">
    <property type="component" value="Unassembled WGS sequence"/>
</dbReference>
<protein>
    <submittedName>
        <fullName evidence="1">Metal-dependent hydrolase</fullName>
    </submittedName>
</protein>
<dbReference type="SUPFAM" id="SSF140663">
    <property type="entry name" value="TTHA0068-like"/>
    <property type="match status" value="1"/>
</dbReference>
<keyword evidence="2" id="KW-1185">Reference proteome</keyword>